<dbReference type="Proteomes" id="UP001085076">
    <property type="component" value="Miscellaneous, Linkage group lg02"/>
</dbReference>
<dbReference type="EMBL" id="JAGGNH010000002">
    <property type="protein sequence ID" value="KAJ0981442.1"/>
    <property type="molecule type" value="Genomic_DNA"/>
</dbReference>
<proteinExistence type="predicted"/>
<dbReference type="Gene3D" id="3.40.30.10">
    <property type="entry name" value="Glutaredoxin"/>
    <property type="match status" value="1"/>
</dbReference>
<evidence type="ECO:0000313" key="1">
    <source>
        <dbReference type="EMBL" id="KAJ0981442.1"/>
    </source>
</evidence>
<sequence>MKGKAEDEREMEMERKKGAEVLGGDNIALEDDIPKEMKNFDEVKAIYGVDKEGSNNHHPYDLGAYENFKTVCIKGDCGRSECFRSVPVTTAIVSNPLDPFNKVAAALMMTDLLIYELMDLKYLHFLASQFVGQEPGSKEETKEVVCAMFKAEFPIFDKVRNSKK</sequence>
<reference evidence="1" key="1">
    <citation type="submission" date="2021-03" db="EMBL/GenBank/DDBJ databases">
        <authorList>
            <person name="Li Z."/>
            <person name="Yang C."/>
        </authorList>
    </citation>
    <scope>NUCLEOTIDE SEQUENCE</scope>
    <source>
        <strain evidence="1">Dzin_1.0</strain>
        <tissue evidence="1">Leaf</tissue>
    </source>
</reference>
<evidence type="ECO:0000313" key="2">
    <source>
        <dbReference type="Proteomes" id="UP001085076"/>
    </source>
</evidence>
<keyword evidence="2" id="KW-1185">Reference proteome</keyword>
<accession>A0A9D5CYT1</accession>
<dbReference type="AlphaFoldDB" id="A0A9D5CYT1"/>
<name>A0A9D5CYT1_9LILI</name>
<gene>
    <name evidence="1" type="ORF">J5N97_009697</name>
</gene>
<organism evidence="1 2">
    <name type="scientific">Dioscorea zingiberensis</name>
    <dbReference type="NCBI Taxonomy" id="325984"/>
    <lineage>
        <taxon>Eukaryota</taxon>
        <taxon>Viridiplantae</taxon>
        <taxon>Streptophyta</taxon>
        <taxon>Embryophyta</taxon>
        <taxon>Tracheophyta</taxon>
        <taxon>Spermatophyta</taxon>
        <taxon>Magnoliopsida</taxon>
        <taxon>Liliopsida</taxon>
        <taxon>Dioscoreales</taxon>
        <taxon>Dioscoreaceae</taxon>
        <taxon>Dioscorea</taxon>
    </lineage>
</organism>
<reference evidence="1" key="2">
    <citation type="journal article" date="2022" name="Hortic Res">
        <title>The genome of Dioscorea zingiberensis sheds light on the biosynthesis, origin and evolution of the medicinally important diosgenin saponins.</title>
        <authorList>
            <person name="Li Y."/>
            <person name="Tan C."/>
            <person name="Li Z."/>
            <person name="Guo J."/>
            <person name="Li S."/>
            <person name="Chen X."/>
            <person name="Wang C."/>
            <person name="Dai X."/>
            <person name="Yang H."/>
            <person name="Song W."/>
            <person name="Hou L."/>
            <person name="Xu J."/>
            <person name="Tong Z."/>
            <person name="Xu A."/>
            <person name="Yuan X."/>
            <person name="Wang W."/>
            <person name="Yang Q."/>
            <person name="Chen L."/>
            <person name="Sun Z."/>
            <person name="Wang K."/>
            <person name="Pan B."/>
            <person name="Chen J."/>
            <person name="Bao Y."/>
            <person name="Liu F."/>
            <person name="Qi X."/>
            <person name="Gang D.R."/>
            <person name="Wen J."/>
            <person name="Li J."/>
        </authorList>
    </citation>
    <scope>NUCLEOTIDE SEQUENCE</scope>
    <source>
        <strain evidence="1">Dzin_1.0</strain>
    </source>
</reference>
<protein>
    <submittedName>
        <fullName evidence="1">Uncharacterized protein</fullName>
    </submittedName>
</protein>
<comment type="caution">
    <text evidence="1">The sequence shown here is derived from an EMBL/GenBank/DDBJ whole genome shotgun (WGS) entry which is preliminary data.</text>
</comment>